<name>A0A7G3ZF45_9SACH</name>
<dbReference type="EMBL" id="CP059248">
    <property type="protein sequence ID" value="QLL32131.1"/>
    <property type="molecule type" value="Genomic_DNA"/>
</dbReference>
<dbReference type="AlphaFoldDB" id="A0A7G3ZF45"/>
<dbReference type="OrthoDB" id="6108017at2759"/>
<dbReference type="KEGG" id="tgb:HG536_0C02990"/>
<feature type="coiled-coil region" evidence="1">
    <location>
        <begin position="368"/>
        <end position="395"/>
    </location>
</feature>
<evidence type="ECO:0000313" key="3">
    <source>
        <dbReference type="Proteomes" id="UP000515788"/>
    </source>
</evidence>
<sequence>MNSYTNQESTCFYDENLILKDVYGHNDQVRNAIELSNNASLSSNEANPTHKILVEKSAVTDMVRPANEEHIIDSLESAKANVDLQNALKDSYTEKLNRRERNYIKTNEIVRSTTTSISPTSSARTCKGLNFETTRVMSFEQDEIAPKRAINSTALEKPILKDHSDKSVTYNHVDEIGKSELLTEIDGIYNICDLPQSIFNKDNAVVGHLACEGTNAFEAHEYCVERKELKLKDRDSQIERLENEVRKLTQELNELKRVPGKVDNETHVGEDSRETENSCIKCDKELEMERKNDKMKRLEIDLEEKIGREIILTEENNNLQMEVKKLKDSLLEQQNANDSLLCQVKSLDERLKTEITNSIDIRSKMWSLKRITRDNLELQSRLKAAEQTNAKLLHENESLLKWNDVLYAKADNLEDSIGDLQSCLTFSQLRYKRLETTHQEVVKERDECHTEIKSLRDTYHASKSRSDLRIEQLKEKCMQFMEDCKVRDEQIRSFEYELNLMKKTLVSSKGRMAKKKRETIIYFNTAPLMDGEDLTDNWSVAQSQIGRERQTLKPLVNKVC</sequence>
<keyword evidence="1" id="KW-0175">Coiled coil</keyword>
<dbReference type="GeneID" id="59325267"/>
<evidence type="ECO:0000313" key="2">
    <source>
        <dbReference type="EMBL" id="QLL32131.1"/>
    </source>
</evidence>
<reference evidence="2 3" key="1">
    <citation type="submission" date="2020-06" db="EMBL/GenBank/DDBJ databases">
        <title>The yeast mating-type switching endonuclease HO is a domesticated member of an unorthodox homing genetic element family.</title>
        <authorList>
            <person name="Coughlan A.Y."/>
            <person name="Lombardi L."/>
            <person name="Braun-Galleani S."/>
            <person name="Martos A.R."/>
            <person name="Galeote V."/>
            <person name="Bigey F."/>
            <person name="Dequin S."/>
            <person name="Byrne K.P."/>
            <person name="Wolfe K.H."/>
        </authorList>
    </citation>
    <scope>NUCLEOTIDE SEQUENCE [LARGE SCALE GENOMIC DNA]</scope>
    <source>
        <strain evidence="2 3">CBS764</strain>
    </source>
</reference>
<keyword evidence="3" id="KW-1185">Reference proteome</keyword>
<gene>
    <name evidence="2" type="ORF">HG536_0C02990</name>
</gene>
<dbReference type="RefSeq" id="XP_037138806.1">
    <property type="nucleotide sequence ID" value="XM_037282910.1"/>
</dbReference>
<evidence type="ECO:0000256" key="1">
    <source>
        <dbReference type="SAM" id="Coils"/>
    </source>
</evidence>
<accession>A0A7G3ZF45</accession>
<proteinExistence type="predicted"/>
<feature type="coiled-coil region" evidence="1">
    <location>
        <begin position="224"/>
        <end position="258"/>
    </location>
</feature>
<protein>
    <submittedName>
        <fullName evidence="2">Uncharacterized protein</fullName>
    </submittedName>
</protein>
<organism evidence="2 3">
    <name type="scientific">Torulaspora globosa</name>
    <dbReference type="NCBI Taxonomy" id="48254"/>
    <lineage>
        <taxon>Eukaryota</taxon>
        <taxon>Fungi</taxon>
        <taxon>Dikarya</taxon>
        <taxon>Ascomycota</taxon>
        <taxon>Saccharomycotina</taxon>
        <taxon>Saccharomycetes</taxon>
        <taxon>Saccharomycetales</taxon>
        <taxon>Saccharomycetaceae</taxon>
        <taxon>Torulaspora</taxon>
    </lineage>
</organism>
<dbReference type="Proteomes" id="UP000515788">
    <property type="component" value="Chromosome 3"/>
</dbReference>
<feature type="coiled-coil region" evidence="1">
    <location>
        <begin position="288"/>
        <end position="336"/>
    </location>
</feature>